<gene>
    <name evidence="2" type="ORF">BAE44_0016738</name>
</gene>
<dbReference type="AlphaFoldDB" id="A0A1E5VB01"/>
<dbReference type="EMBL" id="LWDX02045853">
    <property type="protein sequence ID" value="OEL22247.1"/>
    <property type="molecule type" value="Genomic_DNA"/>
</dbReference>
<proteinExistence type="predicted"/>
<evidence type="ECO:0000313" key="3">
    <source>
        <dbReference type="Proteomes" id="UP000095767"/>
    </source>
</evidence>
<dbReference type="InterPro" id="IPR005174">
    <property type="entry name" value="KIB1-4_b-propeller"/>
</dbReference>
<organism evidence="2 3">
    <name type="scientific">Dichanthelium oligosanthes</name>
    <dbReference type="NCBI Taxonomy" id="888268"/>
    <lineage>
        <taxon>Eukaryota</taxon>
        <taxon>Viridiplantae</taxon>
        <taxon>Streptophyta</taxon>
        <taxon>Embryophyta</taxon>
        <taxon>Tracheophyta</taxon>
        <taxon>Spermatophyta</taxon>
        <taxon>Magnoliopsida</taxon>
        <taxon>Liliopsida</taxon>
        <taxon>Poales</taxon>
        <taxon>Poaceae</taxon>
        <taxon>PACMAD clade</taxon>
        <taxon>Panicoideae</taxon>
        <taxon>Panicodae</taxon>
        <taxon>Paniceae</taxon>
        <taxon>Dichantheliinae</taxon>
        <taxon>Dichanthelium</taxon>
    </lineage>
</organism>
<sequence length="348" mass="39248">MAAGVGGSSIPADLQDISGRLSTDADLLHIHQVCTHWRASTSALVAPRPWIIAGREPWQEVGPIGEYSFWLPHGGRQEFCSGAPAGLSYCCGAPRGWLAMADRARSPRRLVLWEPRPSRKPRSCCPAARRRADFPLRRPARLGGLDGGREPEDPEIPAAAFHHGRAYFIDASWRLRVYDLEASAPRRVRDMSLRPSAKKVFAASGRAWFQVLRTLHAVPCGGECLLVVTYGGHRPVPAEVYRADWEAEPLVEIGERLRDLGEHSLFVGRGDAFALSAREFPAVRKNCVYYVEHDNFWREQRWATVFDLGSKSWERIPYPEDLREDGSGCWQAYSWFCLREPLLKEQYP</sequence>
<evidence type="ECO:0000313" key="2">
    <source>
        <dbReference type="EMBL" id="OEL22247.1"/>
    </source>
</evidence>
<keyword evidence="3" id="KW-1185">Reference proteome</keyword>
<dbReference type="Pfam" id="PF03478">
    <property type="entry name" value="Beta-prop_KIB1-4"/>
    <property type="match status" value="1"/>
</dbReference>
<feature type="domain" description="KIB1-4 beta-propeller" evidence="1">
    <location>
        <begin position="155"/>
        <end position="306"/>
    </location>
</feature>
<reference evidence="2 3" key="1">
    <citation type="submission" date="2016-09" db="EMBL/GenBank/DDBJ databases">
        <title>The draft genome of Dichanthelium oligosanthes: A C3 panicoid grass species.</title>
        <authorList>
            <person name="Studer A.J."/>
            <person name="Schnable J.C."/>
            <person name="Brutnell T.P."/>
        </authorList>
    </citation>
    <scope>NUCLEOTIDE SEQUENCE [LARGE SCALE GENOMIC DNA]</scope>
    <source>
        <strain evidence="3">cv. Kellogg 1175</strain>
        <tissue evidence="2">Leaf</tissue>
    </source>
</reference>
<accession>A0A1E5VB01</accession>
<dbReference type="PANTHER" id="PTHR36901">
    <property type="entry name" value="F-BOX DOMAIN CONTAINING PROTEIN, EXPRESSED-RELATED"/>
    <property type="match status" value="1"/>
</dbReference>
<protein>
    <recommendedName>
        <fullName evidence="1">KIB1-4 beta-propeller domain-containing protein</fullName>
    </recommendedName>
</protein>
<dbReference type="STRING" id="888268.A0A1E5VB01"/>
<evidence type="ECO:0000259" key="1">
    <source>
        <dbReference type="Pfam" id="PF03478"/>
    </source>
</evidence>
<dbReference type="PANTHER" id="PTHR36901:SF6">
    <property type="entry name" value="OS05G0150100 PROTEIN"/>
    <property type="match status" value="1"/>
</dbReference>
<name>A0A1E5VB01_9POAL</name>
<dbReference type="OrthoDB" id="605527at2759"/>
<dbReference type="Proteomes" id="UP000095767">
    <property type="component" value="Unassembled WGS sequence"/>
</dbReference>
<comment type="caution">
    <text evidence="2">The sequence shown here is derived from an EMBL/GenBank/DDBJ whole genome shotgun (WGS) entry which is preliminary data.</text>
</comment>